<name>A0ABV8BL44_9PSEU</name>
<reference evidence="4" key="1">
    <citation type="journal article" date="2019" name="Int. J. Syst. Evol. Microbiol.">
        <title>The Global Catalogue of Microorganisms (GCM) 10K type strain sequencing project: providing services to taxonomists for standard genome sequencing and annotation.</title>
        <authorList>
            <consortium name="The Broad Institute Genomics Platform"/>
            <consortium name="The Broad Institute Genome Sequencing Center for Infectious Disease"/>
            <person name="Wu L."/>
            <person name="Ma J."/>
        </authorList>
    </citation>
    <scope>NUCLEOTIDE SEQUENCE [LARGE SCALE GENOMIC DNA]</scope>
    <source>
        <strain evidence="4">CGMCC 4.7405</strain>
    </source>
</reference>
<dbReference type="SUPFAM" id="SSF50370">
    <property type="entry name" value="Ricin B-like lectins"/>
    <property type="match status" value="1"/>
</dbReference>
<keyword evidence="1" id="KW-0732">Signal</keyword>
<evidence type="ECO:0000259" key="2">
    <source>
        <dbReference type="SMART" id="SM00458"/>
    </source>
</evidence>
<accession>A0ABV8BL44</accession>
<keyword evidence="4" id="KW-1185">Reference proteome</keyword>
<evidence type="ECO:0000256" key="1">
    <source>
        <dbReference type="SAM" id="SignalP"/>
    </source>
</evidence>
<dbReference type="RefSeq" id="WP_382367425.1">
    <property type="nucleotide sequence ID" value="NZ_JBHRZI010000003.1"/>
</dbReference>
<dbReference type="PROSITE" id="PS50231">
    <property type="entry name" value="RICIN_B_LECTIN"/>
    <property type="match status" value="1"/>
</dbReference>
<proteinExistence type="predicted"/>
<dbReference type="EMBL" id="JBHRZI010000003">
    <property type="protein sequence ID" value="MFC3890149.1"/>
    <property type="molecule type" value="Genomic_DNA"/>
</dbReference>
<sequence length="141" mass="14861">MGKLAAIIATAAAATALTAIPAQAEPLVVYQLAGTNRCLADTGSNVVLTTCNESATNQQWIVPVSDVDVSHNVATRKCLTATSGGDVLTQACGTAASQRWRRTPLGDRNFQFRHIVTSKCLTAQVATAACTTTTAKWNRLR</sequence>
<gene>
    <name evidence="3" type="ORF">ACFOWZ_01585</name>
</gene>
<dbReference type="Pfam" id="PF00652">
    <property type="entry name" value="Ricin_B_lectin"/>
    <property type="match status" value="1"/>
</dbReference>
<comment type="caution">
    <text evidence="3">The sequence shown here is derived from an EMBL/GenBank/DDBJ whole genome shotgun (WGS) entry which is preliminary data.</text>
</comment>
<organism evidence="3 4">
    <name type="scientific">Lentzea rhizosphaerae</name>
    <dbReference type="NCBI Taxonomy" id="2041025"/>
    <lineage>
        <taxon>Bacteria</taxon>
        <taxon>Bacillati</taxon>
        <taxon>Actinomycetota</taxon>
        <taxon>Actinomycetes</taxon>
        <taxon>Pseudonocardiales</taxon>
        <taxon>Pseudonocardiaceae</taxon>
        <taxon>Lentzea</taxon>
    </lineage>
</organism>
<feature type="chain" id="PRO_5046831110" evidence="1">
    <location>
        <begin position="25"/>
        <end position="141"/>
    </location>
</feature>
<dbReference type="InterPro" id="IPR000772">
    <property type="entry name" value="Ricin_B_lectin"/>
</dbReference>
<dbReference type="Proteomes" id="UP001595690">
    <property type="component" value="Unassembled WGS sequence"/>
</dbReference>
<dbReference type="CDD" id="cd23415">
    <property type="entry name" value="beta-trefoil_Ricin_AH"/>
    <property type="match status" value="1"/>
</dbReference>
<dbReference type="SMART" id="SM00458">
    <property type="entry name" value="RICIN"/>
    <property type="match status" value="1"/>
</dbReference>
<evidence type="ECO:0000313" key="3">
    <source>
        <dbReference type="EMBL" id="MFC3890149.1"/>
    </source>
</evidence>
<dbReference type="Gene3D" id="2.80.10.50">
    <property type="match status" value="2"/>
</dbReference>
<dbReference type="InterPro" id="IPR035992">
    <property type="entry name" value="Ricin_B-like_lectins"/>
</dbReference>
<feature type="domain" description="Ricin B lectin" evidence="2">
    <location>
        <begin position="25"/>
        <end position="140"/>
    </location>
</feature>
<protein>
    <submittedName>
        <fullName evidence="3">Ricin-type beta-trefoil lectin domain protein</fullName>
    </submittedName>
</protein>
<evidence type="ECO:0000313" key="4">
    <source>
        <dbReference type="Proteomes" id="UP001595690"/>
    </source>
</evidence>
<feature type="signal peptide" evidence="1">
    <location>
        <begin position="1"/>
        <end position="24"/>
    </location>
</feature>